<dbReference type="Gramene" id="mRNA:HanXRQr2_Chr13g0600551">
    <property type="protein sequence ID" value="CDS:HanXRQr2_Chr13g0600551.1"/>
    <property type="gene ID" value="HanXRQr2_Chr13g0600551"/>
</dbReference>
<gene>
    <name evidence="3" type="ORF">HanXRQr2_Chr13g0600551</name>
</gene>
<comment type="caution">
    <text evidence="3">The sequence shown here is derived from an EMBL/GenBank/DDBJ whole genome shotgun (WGS) entry which is preliminary data.</text>
</comment>
<accession>A0A9K3EK29</accession>
<dbReference type="InterPro" id="IPR050747">
    <property type="entry name" value="Mitochondrial_chaperone_BCS1"/>
</dbReference>
<proteinExistence type="inferred from homology"/>
<dbReference type="PROSITE" id="PS00674">
    <property type="entry name" value="AAA"/>
    <property type="match status" value="1"/>
</dbReference>
<evidence type="ECO:0000259" key="2">
    <source>
        <dbReference type="Pfam" id="PF00004"/>
    </source>
</evidence>
<dbReference type="GO" id="GO:0005524">
    <property type="term" value="F:ATP binding"/>
    <property type="evidence" value="ECO:0007669"/>
    <property type="project" value="UniProtKB-KW"/>
</dbReference>
<dbReference type="PANTHER" id="PTHR23070">
    <property type="entry name" value="BCS1 AAA-TYPE ATPASE"/>
    <property type="match status" value="1"/>
</dbReference>
<evidence type="ECO:0000256" key="1">
    <source>
        <dbReference type="RuleBase" id="RU003651"/>
    </source>
</evidence>
<dbReference type="Gene3D" id="3.40.50.300">
    <property type="entry name" value="P-loop containing nucleotide triphosphate hydrolases"/>
    <property type="match status" value="1"/>
</dbReference>
<dbReference type="InterPro" id="IPR003959">
    <property type="entry name" value="ATPase_AAA_core"/>
</dbReference>
<evidence type="ECO:0000313" key="3">
    <source>
        <dbReference type="EMBL" id="KAF5774449.1"/>
    </source>
</evidence>
<feature type="domain" description="ATPase AAA-type core" evidence="2">
    <location>
        <begin position="5"/>
        <end position="54"/>
    </location>
</feature>
<protein>
    <submittedName>
        <fullName evidence="3">ATPase, AAA-type</fullName>
    </submittedName>
</protein>
<organism evidence="3 4">
    <name type="scientific">Helianthus annuus</name>
    <name type="common">Common sunflower</name>
    <dbReference type="NCBI Taxonomy" id="4232"/>
    <lineage>
        <taxon>Eukaryota</taxon>
        <taxon>Viridiplantae</taxon>
        <taxon>Streptophyta</taxon>
        <taxon>Embryophyta</taxon>
        <taxon>Tracheophyta</taxon>
        <taxon>Spermatophyta</taxon>
        <taxon>Magnoliopsida</taxon>
        <taxon>eudicotyledons</taxon>
        <taxon>Gunneridae</taxon>
        <taxon>Pentapetalae</taxon>
        <taxon>asterids</taxon>
        <taxon>campanulids</taxon>
        <taxon>Asterales</taxon>
        <taxon>Asteraceae</taxon>
        <taxon>Asteroideae</taxon>
        <taxon>Heliantheae alliance</taxon>
        <taxon>Heliantheae</taxon>
        <taxon>Helianthus</taxon>
    </lineage>
</organism>
<dbReference type="InterPro" id="IPR003960">
    <property type="entry name" value="ATPase_AAA_CS"/>
</dbReference>
<name>A0A9K3EK29_HELAN</name>
<keyword evidence="1" id="KW-0547">Nucleotide-binding</keyword>
<comment type="similarity">
    <text evidence="1">Belongs to the AAA ATPase family.</text>
</comment>
<keyword evidence="1" id="KW-0067">ATP-binding</keyword>
<dbReference type="Proteomes" id="UP000215914">
    <property type="component" value="Unassembled WGS sequence"/>
</dbReference>
<dbReference type="Pfam" id="PF00004">
    <property type="entry name" value="AAA"/>
    <property type="match status" value="1"/>
</dbReference>
<dbReference type="GO" id="GO:0016887">
    <property type="term" value="F:ATP hydrolysis activity"/>
    <property type="evidence" value="ECO:0007669"/>
    <property type="project" value="InterPro"/>
</dbReference>
<sequence>MKSEVCLSRLLDFINGLWLTCGSERFVLFTTNYIEKLDHALIKRSGRMDKRIEMSCCCFFETFRVLAKN</sequence>
<reference evidence="3" key="1">
    <citation type="journal article" date="2017" name="Nature">
        <title>The sunflower genome provides insights into oil metabolism, flowering and Asterid evolution.</title>
        <authorList>
            <person name="Badouin H."/>
            <person name="Gouzy J."/>
            <person name="Grassa C.J."/>
            <person name="Murat F."/>
            <person name="Staton S.E."/>
            <person name="Cottret L."/>
            <person name="Lelandais-Briere C."/>
            <person name="Owens G.L."/>
            <person name="Carrere S."/>
            <person name="Mayjonade B."/>
            <person name="Legrand L."/>
            <person name="Gill N."/>
            <person name="Kane N.C."/>
            <person name="Bowers J.E."/>
            <person name="Hubner S."/>
            <person name="Bellec A."/>
            <person name="Berard A."/>
            <person name="Berges H."/>
            <person name="Blanchet N."/>
            <person name="Boniface M.C."/>
            <person name="Brunel D."/>
            <person name="Catrice O."/>
            <person name="Chaidir N."/>
            <person name="Claudel C."/>
            <person name="Donnadieu C."/>
            <person name="Faraut T."/>
            <person name="Fievet G."/>
            <person name="Helmstetter N."/>
            <person name="King M."/>
            <person name="Knapp S.J."/>
            <person name="Lai Z."/>
            <person name="Le Paslier M.C."/>
            <person name="Lippi Y."/>
            <person name="Lorenzon L."/>
            <person name="Mandel J.R."/>
            <person name="Marage G."/>
            <person name="Marchand G."/>
            <person name="Marquand E."/>
            <person name="Bret-Mestries E."/>
            <person name="Morien E."/>
            <person name="Nambeesan S."/>
            <person name="Nguyen T."/>
            <person name="Pegot-Espagnet P."/>
            <person name="Pouilly N."/>
            <person name="Raftis F."/>
            <person name="Sallet E."/>
            <person name="Schiex T."/>
            <person name="Thomas J."/>
            <person name="Vandecasteele C."/>
            <person name="Vares D."/>
            <person name="Vear F."/>
            <person name="Vautrin S."/>
            <person name="Crespi M."/>
            <person name="Mangin B."/>
            <person name="Burke J.M."/>
            <person name="Salse J."/>
            <person name="Munos S."/>
            <person name="Vincourt P."/>
            <person name="Rieseberg L.H."/>
            <person name="Langlade N.B."/>
        </authorList>
    </citation>
    <scope>NUCLEOTIDE SEQUENCE</scope>
    <source>
        <tissue evidence="3">Leaves</tissue>
    </source>
</reference>
<reference evidence="3" key="2">
    <citation type="submission" date="2020-06" db="EMBL/GenBank/DDBJ databases">
        <title>Helianthus annuus Genome sequencing and assembly Release 2.</title>
        <authorList>
            <person name="Gouzy J."/>
            <person name="Langlade N."/>
            <person name="Munos S."/>
        </authorList>
    </citation>
    <scope>NUCLEOTIDE SEQUENCE</scope>
    <source>
        <tissue evidence="3">Leaves</tissue>
    </source>
</reference>
<dbReference type="EMBL" id="MNCJ02000328">
    <property type="protein sequence ID" value="KAF5774449.1"/>
    <property type="molecule type" value="Genomic_DNA"/>
</dbReference>
<dbReference type="AlphaFoldDB" id="A0A9K3EK29"/>
<keyword evidence="4" id="KW-1185">Reference proteome</keyword>
<dbReference type="InterPro" id="IPR027417">
    <property type="entry name" value="P-loop_NTPase"/>
</dbReference>
<evidence type="ECO:0000313" key="4">
    <source>
        <dbReference type="Proteomes" id="UP000215914"/>
    </source>
</evidence>